<evidence type="ECO:0000259" key="3">
    <source>
        <dbReference type="Pfam" id="PF05368"/>
    </source>
</evidence>
<dbReference type="Proteomes" id="UP000190539">
    <property type="component" value="Unassembled WGS sequence"/>
</dbReference>
<reference evidence="4 5" key="1">
    <citation type="submission" date="2017-02" db="EMBL/GenBank/DDBJ databases">
        <title>Draft Genome Sequence of Streptomyces tsukubaensis F601, a Producer of the immunosuppressant tacrolimus FK506.</title>
        <authorList>
            <person name="Zong G."/>
            <person name="Zhong C."/>
            <person name="Fu J."/>
            <person name="Qin R."/>
            <person name="Cao G."/>
        </authorList>
    </citation>
    <scope>NUCLEOTIDE SEQUENCE [LARGE SCALE GENOMIC DNA]</scope>
    <source>
        <strain evidence="4 5">F601</strain>
    </source>
</reference>
<comment type="caution">
    <text evidence="4">The sequence shown here is derived from an EMBL/GenBank/DDBJ whole genome shotgun (WGS) entry which is preliminary data.</text>
</comment>
<dbReference type="Gene3D" id="3.40.50.720">
    <property type="entry name" value="NAD(P)-binding Rossmann-like Domain"/>
    <property type="match status" value="1"/>
</dbReference>
<dbReference type="RefSeq" id="WP_077969061.1">
    <property type="nucleotide sequence ID" value="NZ_CP045178.1"/>
</dbReference>
<dbReference type="PANTHER" id="PTHR42748">
    <property type="entry name" value="NITROGEN METABOLITE REPRESSION PROTEIN NMRA FAMILY MEMBER"/>
    <property type="match status" value="1"/>
</dbReference>
<proteinExistence type="inferred from homology"/>
<dbReference type="InterPro" id="IPR036291">
    <property type="entry name" value="NAD(P)-bd_dom_sf"/>
</dbReference>
<name>A0A1V4A7U3_9ACTN</name>
<evidence type="ECO:0000313" key="5">
    <source>
        <dbReference type="Proteomes" id="UP000190539"/>
    </source>
</evidence>
<dbReference type="AlphaFoldDB" id="A0A1V4A7U3"/>
<organism evidence="4 5">
    <name type="scientific">Streptomyces tsukubensis</name>
    <dbReference type="NCBI Taxonomy" id="83656"/>
    <lineage>
        <taxon>Bacteria</taxon>
        <taxon>Bacillati</taxon>
        <taxon>Actinomycetota</taxon>
        <taxon>Actinomycetes</taxon>
        <taxon>Kitasatosporales</taxon>
        <taxon>Streptomycetaceae</taxon>
        <taxon>Streptomyces</taxon>
    </lineage>
</organism>
<evidence type="ECO:0000256" key="2">
    <source>
        <dbReference type="ARBA" id="ARBA00022857"/>
    </source>
</evidence>
<comment type="similarity">
    <text evidence="1">Belongs to the NmrA-type oxidoreductase family.</text>
</comment>
<keyword evidence="5" id="KW-1185">Reference proteome</keyword>
<sequence>MKVAVLGATGGQGGAVVTALLQAGRSVRAVVRDPAGTRARALASAGAEVVRGSLLDADSLADAFRGTDAAYAVTTPFEDGLEAEKAQGVAIVDAAAKAALPHLVMASVASADRETGIPHFETKAHTEKILAASGLPATVVAPTYFYDNVFAEIQEVADGEMTMALPPDTPLQQVARRDLGRVVAAVIADPGRWTGRRIEVAGDDPTPTQMTRAVGQTAGGTVTYRQIPLEDLLRAGPDMGAMYAYLTLTGYQVDIPALHAAFPDIPWISFPDWAAEQHWPVPVG</sequence>
<evidence type="ECO:0000313" key="4">
    <source>
        <dbReference type="EMBL" id="OON78009.1"/>
    </source>
</evidence>
<dbReference type="CDD" id="cd05251">
    <property type="entry name" value="NmrA_like_SDR_a"/>
    <property type="match status" value="1"/>
</dbReference>
<dbReference type="InterPro" id="IPR051164">
    <property type="entry name" value="NmrA-like_oxidored"/>
</dbReference>
<dbReference type="Pfam" id="PF05368">
    <property type="entry name" value="NmrA"/>
    <property type="match status" value="1"/>
</dbReference>
<evidence type="ECO:0000256" key="1">
    <source>
        <dbReference type="ARBA" id="ARBA00006328"/>
    </source>
</evidence>
<dbReference type="EMBL" id="MVFC01000013">
    <property type="protein sequence ID" value="OON78009.1"/>
    <property type="molecule type" value="Genomic_DNA"/>
</dbReference>
<accession>A0A1V4A7U3</accession>
<dbReference type="SUPFAM" id="SSF51735">
    <property type="entry name" value="NAD(P)-binding Rossmann-fold domains"/>
    <property type="match status" value="1"/>
</dbReference>
<dbReference type="PANTHER" id="PTHR42748:SF7">
    <property type="entry name" value="NMRA LIKE REDOX SENSOR 1-RELATED"/>
    <property type="match status" value="1"/>
</dbReference>
<dbReference type="InterPro" id="IPR008030">
    <property type="entry name" value="NmrA-like"/>
</dbReference>
<protein>
    <submittedName>
        <fullName evidence="4">NmrA family transcriptional regulator</fullName>
    </submittedName>
</protein>
<gene>
    <name evidence="4" type="ORF">B1H18_17415</name>
</gene>
<feature type="domain" description="NmrA-like" evidence="3">
    <location>
        <begin position="2"/>
        <end position="235"/>
    </location>
</feature>
<dbReference type="STRING" id="83656.B1H18_17415"/>
<dbReference type="OrthoDB" id="319724at2"/>
<dbReference type="Gene3D" id="3.90.25.10">
    <property type="entry name" value="UDP-galactose 4-epimerase, domain 1"/>
    <property type="match status" value="1"/>
</dbReference>
<keyword evidence="2" id="KW-0521">NADP</keyword>